<name>A0A7W3D8X8_CITFR</name>
<comment type="caution">
    <text evidence="2">The sequence shown here is derived from an EMBL/GenBank/DDBJ whole genome shotgun (WGS) entry which is preliminary data.</text>
</comment>
<gene>
    <name evidence="2" type="ORF">HV077_22940</name>
</gene>
<reference evidence="2 3" key="1">
    <citation type="submission" date="2020-06" db="EMBL/GenBank/DDBJ databases">
        <title>REHAB project genomes.</title>
        <authorList>
            <person name="Shaw L.P."/>
        </authorList>
    </citation>
    <scope>NUCLEOTIDE SEQUENCE [LARGE SCALE GENOMIC DNA]</scope>
    <source>
        <strain evidence="2 3">RHBSTW-00116</strain>
    </source>
</reference>
<accession>A0A7W3D8X8</accession>
<keyword evidence="1" id="KW-0732">Signal</keyword>
<evidence type="ECO:0000313" key="3">
    <source>
        <dbReference type="Proteomes" id="UP000591803"/>
    </source>
</evidence>
<dbReference type="Proteomes" id="UP000591803">
    <property type="component" value="Unassembled WGS sequence"/>
</dbReference>
<protein>
    <submittedName>
        <fullName evidence="2">DUF1120 domain-containing protein</fullName>
    </submittedName>
</protein>
<dbReference type="InterPro" id="IPR010546">
    <property type="entry name" value="DUF1120"/>
</dbReference>
<evidence type="ECO:0000313" key="2">
    <source>
        <dbReference type="EMBL" id="MBA8065175.1"/>
    </source>
</evidence>
<proteinExistence type="predicted"/>
<dbReference type="AlphaFoldDB" id="A0A7W3D8X8"/>
<feature type="chain" id="PRO_5031053351" evidence="1">
    <location>
        <begin position="20"/>
        <end position="232"/>
    </location>
</feature>
<organism evidence="2 3">
    <name type="scientific">Citrobacter freundii</name>
    <dbReference type="NCBI Taxonomy" id="546"/>
    <lineage>
        <taxon>Bacteria</taxon>
        <taxon>Pseudomonadati</taxon>
        <taxon>Pseudomonadota</taxon>
        <taxon>Gammaproteobacteria</taxon>
        <taxon>Enterobacterales</taxon>
        <taxon>Enterobacteriaceae</taxon>
        <taxon>Citrobacter</taxon>
        <taxon>Citrobacter freundii complex</taxon>
    </lineage>
</organism>
<dbReference type="Pfam" id="PF06551">
    <property type="entry name" value="DUF1120"/>
    <property type="match status" value="1"/>
</dbReference>
<evidence type="ECO:0000256" key="1">
    <source>
        <dbReference type="SAM" id="SignalP"/>
    </source>
</evidence>
<dbReference type="EMBL" id="JABXRI010000001">
    <property type="protein sequence ID" value="MBA8065175.1"/>
    <property type="molecule type" value="Genomic_DNA"/>
</dbReference>
<sequence>MKKTLIAAALMVCAGSAFADPTAVLQVQGKLTNASCTPELSNGGVVDYGYIHLSALSSTDTNQLQNTNIDLIINCTAQTKVAWSTMDDRAGTIPSPGLAVRTKAGSTGTEVGSTYWLFGLGTTTNNVKIGNYIIDAGFKDNAPASIIADGNEVITIYRNSDWGDSSWSLTSSLRSDGYTHMSIANPGTLEPIAFSSVTIPLIIRTSIADTSTLAITDDTPIDGQATITLQYL</sequence>
<feature type="signal peptide" evidence="1">
    <location>
        <begin position="1"/>
        <end position="19"/>
    </location>
</feature>